<dbReference type="AlphaFoldDB" id="A0A9W7D174"/>
<organism evidence="1 2">
    <name type="scientific">Phytophthora fragariaefolia</name>
    <dbReference type="NCBI Taxonomy" id="1490495"/>
    <lineage>
        <taxon>Eukaryota</taxon>
        <taxon>Sar</taxon>
        <taxon>Stramenopiles</taxon>
        <taxon>Oomycota</taxon>
        <taxon>Peronosporomycetes</taxon>
        <taxon>Peronosporales</taxon>
        <taxon>Peronosporaceae</taxon>
        <taxon>Phytophthora</taxon>
    </lineage>
</organism>
<evidence type="ECO:0000313" key="2">
    <source>
        <dbReference type="Proteomes" id="UP001165121"/>
    </source>
</evidence>
<evidence type="ECO:0000313" key="1">
    <source>
        <dbReference type="EMBL" id="GMF51553.1"/>
    </source>
</evidence>
<accession>A0A9W7D174</accession>
<comment type="caution">
    <text evidence="1">The sequence shown here is derived from an EMBL/GenBank/DDBJ whole genome shotgun (WGS) entry which is preliminary data.</text>
</comment>
<sequence>MRSENRTPASKIEVHKTQGREFERRYNSMRHLATAIDIVDMLAHELESRKQWKQCDNKECVIYRTTKWSSMQPFEEKFDSLPPKRLWKYNGDTEWLDKFASSPP</sequence>
<protein>
    <submittedName>
        <fullName evidence="1">Unnamed protein product</fullName>
    </submittedName>
</protein>
<proteinExistence type="predicted"/>
<reference evidence="1" key="1">
    <citation type="submission" date="2023-04" db="EMBL/GenBank/DDBJ databases">
        <title>Phytophthora fragariaefolia NBRC 109709.</title>
        <authorList>
            <person name="Ichikawa N."/>
            <person name="Sato H."/>
            <person name="Tonouchi N."/>
        </authorList>
    </citation>
    <scope>NUCLEOTIDE SEQUENCE</scope>
    <source>
        <strain evidence="1">NBRC 109709</strain>
    </source>
</reference>
<gene>
    <name evidence="1" type="ORF">Pfra01_002087000</name>
</gene>
<dbReference type="Proteomes" id="UP001165121">
    <property type="component" value="Unassembled WGS sequence"/>
</dbReference>
<keyword evidence="2" id="KW-1185">Reference proteome</keyword>
<name>A0A9W7D174_9STRA</name>
<dbReference type="EMBL" id="BSXT01002920">
    <property type="protein sequence ID" value="GMF51553.1"/>
    <property type="molecule type" value="Genomic_DNA"/>
</dbReference>